<keyword evidence="3 6" id="KW-1133">Transmembrane helix</keyword>
<feature type="transmembrane region" description="Helical" evidence="6">
    <location>
        <begin position="233"/>
        <end position="258"/>
    </location>
</feature>
<dbReference type="GO" id="GO:0005886">
    <property type="term" value="C:plasma membrane"/>
    <property type="evidence" value="ECO:0007669"/>
    <property type="project" value="TreeGrafter"/>
</dbReference>
<evidence type="ECO:0000256" key="1">
    <source>
        <dbReference type="ARBA" id="ARBA00004141"/>
    </source>
</evidence>
<dbReference type="PANTHER" id="PTHR30520:SF6">
    <property type="entry name" value="FORMATE_NITRATE FAMILY TRANSPORTER (EUROFUNG)"/>
    <property type="match status" value="1"/>
</dbReference>
<comment type="similarity">
    <text evidence="5">Belongs to the FNT transporter (TC 1.A.16) family.</text>
</comment>
<dbReference type="InterPro" id="IPR023271">
    <property type="entry name" value="Aquaporin-like"/>
</dbReference>
<dbReference type="RefSeq" id="WP_067653322.1">
    <property type="nucleotide sequence ID" value="NZ_KQ961036.1"/>
</dbReference>
<gene>
    <name evidence="7" type="ORF">ATO67_20190</name>
</gene>
<dbReference type="AlphaFoldDB" id="A0A135P7B7"/>
<keyword evidence="8" id="KW-1185">Reference proteome</keyword>
<dbReference type="GO" id="GO:0015499">
    <property type="term" value="F:formate transmembrane transporter activity"/>
    <property type="evidence" value="ECO:0007669"/>
    <property type="project" value="TreeGrafter"/>
</dbReference>
<dbReference type="Proteomes" id="UP000070498">
    <property type="component" value="Unassembled WGS sequence"/>
</dbReference>
<dbReference type="EMBL" id="LNUW01000007">
    <property type="protein sequence ID" value="KXG87327.1"/>
    <property type="molecule type" value="Genomic_DNA"/>
</dbReference>
<comment type="subcellular location">
    <subcellularLocation>
        <location evidence="1">Membrane</location>
        <topology evidence="1">Multi-pass membrane protein</topology>
    </subcellularLocation>
</comment>
<evidence type="ECO:0000256" key="5">
    <source>
        <dbReference type="ARBA" id="ARBA00049660"/>
    </source>
</evidence>
<name>A0A135P7B7_9HYPH</name>
<organism evidence="7 8">
    <name type="scientific">Agrobacterium bohemicum</name>
    <dbReference type="NCBI Taxonomy" id="2052828"/>
    <lineage>
        <taxon>Bacteria</taxon>
        <taxon>Pseudomonadati</taxon>
        <taxon>Pseudomonadota</taxon>
        <taxon>Alphaproteobacteria</taxon>
        <taxon>Hyphomicrobiales</taxon>
        <taxon>Rhizobiaceae</taxon>
        <taxon>Rhizobium/Agrobacterium group</taxon>
        <taxon>Agrobacterium</taxon>
    </lineage>
</organism>
<evidence type="ECO:0008006" key="9">
    <source>
        <dbReference type="Google" id="ProtNLM"/>
    </source>
</evidence>
<evidence type="ECO:0000256" key="6">
    <source>
        <dbReference type="SAM" id="Phobius"/>
    </source>
</evidence>
<feature type="transmembrane region" description="Helical" evidence="6">
    <location>
        <begin position="105"/>
        <end position="130"/>
    </location>
</feature>
<sequence length="266" mass="26995">MSTFPKPVELTETIFEALATKAGQPVKHIAILGVLAGIYIGLGGVAATVALAGAADMPFGAAQILAGLVFSLGLAAVVIAGAELFTGNTLFAGPVLFGNVSAKVAIRALLIAYLANFIGSIALALVVYAARLHEAGDGSVGAAAIELATAKAAKNFVTVFASGVIANILVCLGVWFALAGENVTEKLMGLLLPVTVFVAAGFEHSVANMYLLPYAYLIDERQVGISTLTISSIVSNISAATLGNIAGGGLIGMVYGYLFGHKISQP</sequence>
<keyword evidence="2 6" id="KW-0812">Transmembrane</keyword>
<evidence type="ECO:0000256" key="4">
    <source>
        <dbReference type="ARBA" id="ARBA00023136"/>
    </source>
</evidence>
<accession>A0A135P7B7</accession>
<evidence type="ECO:0000256" key="3">
    <source>
        <dbReference type="ARBA" id="ARBA00022989"/>
    </source>
</evidence>
<feature type="transmembrane region" description="Helical" evidence="6">
    <location>
        <begin position="64"/>
        <end position="85"/>
    </location>
</feature>
<feature type="transmembrane region" description="Helical" evidence="6">
    <location>
        <begin position="156"/>
        <end position="178"/>
    </location>
</feature>
<dbReference type="InterPro" id="IPR000292">
    <property type="entry name" value="For/NO2_transpt"/>
</dbReference>
<evidence type="ECO:0000313" key="8">
    <source>
        <dbReference type="Proteomes" id="UP000070498"/>
    </source>
</evidence>
<dbReference type="Gene3D" id="1.20.1080.10">
    <property type="entry name" value="Glycerol uptake facilitator protein"/>
    <property type="match status" value="1"/>
</dbReference>
<evidence type="ECO:0000256" key="2">
    <source>
        <dbReference type="ARBA" id="ARBA00022692"/>
    </source>
</evidence>
<comment type="caution">
    <text evidence="7">The sequence shown here is derived from an EMBL/GenBank/DDBJ whole genome shotgun (WGS) entry which is preliminary data.</text>
</comment>
<evidence type="ECO:0000313" key="7">
    <source>
        <dbReference type="EMBL" id="KXG87327.1"/>
    </source>
</evidence>
<reference evidence="7 8" key="1">
    <citation type="submission" date="2015-11" db="EMBL/GenBank/DDBJ databases">
        <title>Draft genome sequence of Agrobacterium sp. R89-1.</title>
        <authorList>
            <person name="Zahradnik J."/>
            <person name="Kyslikova E."/>
            <person name="Palyzova A."/>
            <person name="Kyslik P."/>
        </authorList>
    </citation>
    <scope>NUCLEOTIDE SEQUENCE [LARGE SCALE GENOMIC DNA]</scope>
    <source>
        <strain evidence="7 8">R89-1</strain>
    </source>
</reference>
<dbReference type="PROSITE" id="PS01005">
    <property type="entry name" value="FORMATE_NITRITE_TP_1"/>
    <property type="match status" value="1"/>
</dbReference>
<dbReference type="InterPro" id="IPR024002">
    <property type="entry name" value="For/NO2_transpt_CS"/>
</dbReference>
<proteinExistence type="inferred from homology"/>
<dbReference type="STRING" id="2052828.ATO67_20190"/>
<dbReference type="PANTHER" id="PTHR30520">
    <property type="entry name" value="FORMATE TRANSPORTER-RELATED"/>
    <property type="match status" value="1"/>
</dbReference>
<keyword evidence="4 6" id="KW-0472">Membrane</keyword>
<feature type="transmembrane region" description="Helical" evidence="6">
    <location>
        <begin position="29"/>
        <end position="52"/>
    </location>
</feature>
<dbReference type="Pfam" id="PF01226">
    <property type="entry name" value="Form_Nir_trans"/>
    <property type="match status" value="1"/>
</dbReference>
<feature type="transmembrane region" description="Helical" evidence="6">
    <location>
        <begin position="190"/>
        <end position="212"/>
    </location>
</feature>
<protein>
    <recommendedName>
        <fullName evidence="9">Formate transporter</fullName>
    </recommendedName>
</protein>